<keyword evidence="2" id="KW-0472">Membrane</keyword>
<organism evidence="3 4">
    <name type="scientific">Spirosoma oryzae</name>
    <dbReference type="NCBI Taxonomy" id="1469603"/>
    <lineage>
        <taxon>Bacteria</taxon>
        <taxon>Pseudomonadati</taxon>
        <taxon>Bacteroidota</taxon>
        <taxon>Cytophagia</taxon>
        <taxon>Cytophagales</taxon>
        <taxon>Cytophagaceae</taxon>
        <taxon>Spirosoma</taxon>
    </lineage>
</organism>
<feature type="region of interest" description="Disordered" evidence="1">
    <location>
        <begin position="1"/>
        <end position="63"/>
    </location>
</feature>
<dbReference type="Proteomes" id="UP000238375">
    <property type="component" value="Unassembled WGS sequence"/>
</dbReference>
<feature type="compositionally biased region" description="Basic and acidic residues" evidence="1">
    <location>
        <begin position="1"/>
        <end position="22"/>
    </location>
</feature>
<evidence type="ECO:0000313" key="4">
    <source>
        <dbReference type="Proteomes" id="UP000238375"/>
    </source>
</evidence>
<feature type="transmembrane region" description="Helical" evidence="2">
    <location>
        <begin position="205"/>
        <end position="226"/>
    </location>
</feature>
<feature type="compositionally biased region" description="Low complexity" evidence="1">
    <location>
        <begin position="25"/>
        <end position="34"/>
    </location>
</feature>
<feature type="transmembrane region" description="Helical" evidence="2">
    <location>
        <begin position="247"/>
        <end position="267"/>
    </location>
</feature>
<feature type="transmembrane region" description="Helical" evidence="2">
    <location>
        <begin position="143"/>
        <end position="163"/>
    </location>
</feature>
<dbReference type="OrthoDB" id="959236at2"/>
<accession>A0A2T0TN94</accession>
<reference evidence="3 4" key="1">
    <citation type="submission" date="2018-03" db="EMBL/GenBank/DDBJ databases">
        <title>Genomic Encyclopedia of Archaeal and Bacterial Type Strains, Phase II (KMG-II): from individual species to whole genera.</title>
        <authorList>
            <person name="Goeker M."/>
        </authorList>
    </citation>
    <scope>NUCLEOTIDE SEQUENCE [LARGE SCALE GENOMIC DNA]</scope>
    <source>
        <strain evidence="3 4">DSM 28354</strain>
    </source>
</reference>
<evidence type="ECO:0000256" key="1">
    <source>
        <dbReference type="SAM" id="MobiDB-lite"/>
    </source>
</evidence>
<gene>
    <name evidence="3" type="ORF">CLV58_101193</name>
</gene>
<feature type="compositionally biased region" description="Basic and acidic residues" evidence="1">
    <location>
        <begin position="43"/>
        <end position="63"/>
    </location>
</feature>
<keyword evidence="2" id="KW-1133">Transmembrane helix</keyword>
<protein>
    <submittedName>
        <fullName evidence="3">Uncharacterized protein</fullName>
    </submittedName>
</protein>
<proteinExistence type="predicted"/>
<dbReference type="AlphaFoldDB" id="A0A2T0TN94"/>
<keyword evidence="2" id="KW-0812">Transmembrane</keyword>
<comment type="caution">
    <text evidence="3">The sequence shown here is derived from an EMBL/GenBank/DDBJ whole genome shotgun (WGS) entry which is preliminary data.</text>
</comment>
<keyword evidence="4" id="KW-1185">Reference proteome</keyword>
<evidence type="ECO:0000256" key="2">
    <source>
        <dbReference type="SAM" id="Phobius"/>
    </source>
</evidence>
<name>A0A2T0TN94_9BACT</name>
<dbReference type="RefSeq" id="WP_146141335.1">
    <property type="nucleotide sequence ID" value="NZ_PVTE01000001.1"/>
</dbReference>
<dbReference type="EMBL" id="PVTE01000001">
    <property type="protein sequence ID" value="PRY47127.1"/>
    <property type="molecule type" value="Genomic_DNA"/>
</dbReference>
<evidence type="ECO:0000313" key="3">
    <source>
        <dbReference type="EMBL" id="PRY47127.1"/>
    </source>
</evidence>
<sequence length="269" mass="30607">MQHNRHAQDPRRAPMKIVKNEPEPEAVAETVASEYDSEEAELERETEALAKKRTELEDKRRAAQEAEYERKLAQYNAYREEAKNFRATAASETDEPSKKTYIRWALEADANALALAQELGLEIPKELEQAEPKPAKATSSSRFVLALQIGFLSLILYVSYGLFFSSGAALTEKNKDLPAELQTQPYDATSIQKFYLEKFVEFFDLPLALAKLAIFAPFILLYVLPFGKNRKSLFTEFHEELTPFQRCVLTVVFISLFLLHSALSHLVKP</sequence>